<feature type="transmembrane region" description="Helical" evidence="7">
    <location>
        <begin position="125"/>
        <end position="145"/>
    </location>
</feature>
<comment type="subcellular location">
    <subcellularLocation>
        <location evidence="1">Endoplasmic reticulum membrane</location>
        <topology evidence="1">Multi-pass membrane protein</topology>
    </subcellularLocation>
</comment>
<evidence type="ECO:0000256" key="2">
    <source>
        <dbReference type="ARBA" id="ARBA00009096"/>
    </source>
</evidence>
<comment type="caution">
    <text evidence="9">The sequence shown here is derived from an EMBL/GenBank/DDBJ whole genome shotgun (WGS) entry which is preliminary data.</text>
</comment>
<comment type="similarity">
    <text evidence="2">Belongs to the TMEM97/sigma-2 receptor family.</text>
</comment>
<dbReference type="PROSITE" id="PS51751">
    <property type="entry name" value="EXPERA"/>
    <property type="match status" value="1"/>
</dbReference>
<keyword evidence="6 7" id="KW-0472">Membrane</keyword>
<dbReference type="InterPro" id="IPR051987">
    <property type="entry name" value="Sigma-2_receptor-like"/>
</dbReference>
<dbReference type="GO" id="GO:0005789">
    <property type="term" value="C:endoplasmic reticulum membrane"/>
    <property type="evidence" value="ECO:0007669"/>
    <property type="project" value="UniProtKB-SubCell"/>
</dbReference>
<evidence type="ECO:0000313" key="9">
    <source>
        <dbReference type="EMBL" id="CAH9089261.1"/>
    </source>
</evidence>
<evidence type="ECO:0000256" key="7">
    <source>
        <dbReference type="PIRNR" id="PIRNR031032"/>
    </source>
</evidence>
<feature type="transmembrane region" description="Helical" evidence="7">
    <location>
        <begin position="63"/>
        <end position="86"/>
    </location>
</feature>
<dbReference type="PANTHER" id="PTHR31204">
    <property type="entry name" value="SIGMA INTRACELLULAR RECEPTOR 2"/>
    <property type="match status" value="1"/>
</dbReference>
<dbReference type="PIRSF" id="PIRSF031032">
    <property type="entry name" value="TMP_97_prd"/>
    <property type="match status" value="1"/>
</dbReference>
<evidence type="ECO:0000256" key="3">
    <source>
        <dbReference type="ARBA" id="ARBA00022692"/>
    </source>
</evidence>
<reference evidence="9" key="1">
    <citation type="submission" date="2022-07" db="EMBL/GenBank/DDBJ databases">
        <authorList>
            <person name="Macas J."/>
            <person name="Novak P."/>
            <person name="Neumann P."/>
        </authorList>
    </citation>
    <scope>NUCLEOTIDE SEQUENCE</scope>
</reference>
<protein>
    <recommendedName>
        <fullName evidence="8">EXPERA domain-containing protein</fullName>
    </recommendedName>
</protein>
<proteinExistence type="inferred from homology"/>
<feature type="domain" description="EXPERA" evidence="8">
    <location>
        <begin position="8"/>
        <end position="140"/>
    </location>
</feature>
<dbReference type="InterPro" id="IPR033118">
    <property type="entry name" value="EXPERA"/>
</dbReference>
<evidence type="ECO:0000256" key="5">
    <source>
        <dbReference type="ARBA" id="ARBA00022989"/>
    </source>
</evidence>
<dbReference type="OrthoDB" id="433124at2759"/>
<accession>A0A9P0Z4U3</accession>
<gene>
    <name evidence="9" type="ORF">CEURO_LOCUS10824</name>
</gene>
<keyword evidence="3 7" id="KW-0812">Transmembrane</keyword>
<evidence type="ECO:0000256" key="6">
    <source>
        <dbReference type="ARBA" id="ARBA00023136"/>
    </source>
</evidence>
<dbReference type="EMBL" id="CAMAPE010000020">
    <property type="protein sequence ID" value="CAH9089261.1"/>
    <property type="molecule type" value="Genomic_DNA"/>
</dbReference>
<dbReference type="InterPro" id="IPR016964">
    <property type="entry name" value="Sigma2_recept"/>
</dbReference>
<evidence type="ECO:0000256" key="4">
    <source>
        <dbReference type="ARBA" id="ARBA00022824"/>
    </source>
</evidence>
<dbReference type="Pfam" id="PF05241">
    <property type="entry name" value="EBP"/>
    <property type="match status" value="1"/>
</dbReference>
<keyword evidence="5 7" id="KW-1133">Transmembrane helix</keyword>
<feature type="transmembrane region" description="Helical" evidence="7">
    <location>
        <begin position="6"/>
        <end position="26"/>
    </location>
</feature>
<evidence type="ECO:0000313" key="10">
    <source>
        <dbReference type="Proteomes" id="UP001152484"/>
    </source>
</evidence>
<name>A0A9P0Z4U3_CUSEU</name>
<keyword evidence="4" id="KW-0256">Endoplasmic reticulum</keyword>
<dbReference type="PANTHER" id="PTHR31204:SF1">
    <property type="entry name" value="SIGMA INTRACELLULAR RECEPTOR 2"/>
    <property type="match status" value="1"/>
</dbReference>
<feature type="transmembrane region" description="Helical" evidence="7">
    <location>
        <begin position="92"/>
        <end position="113"/>
    </location>
</feature>
<evidence type="ECO:0000259" key="8">
    <source>
        <dbReference type="PROSITE" id="PS51751"/>
    </source>
</evidence>
<organism evidence="9 10">
    <name type="scientific">Cuscuta europaea</name>
    <name type="common">European dodder</name>
    <dbReference type="NCBI Taxonomy" id="41803"/>
    <lineage>
        <taxon>Eukaryota</taxon>
        <taxon>Viridiplantae</taxon>
        <taxon>Streptophyta</taxon>
        <taxon>Embryophyta</taxon>
        <taxon>Tracheophyta</taxon>
        <taxon>Spermatophyta</taxon>
        <taxon>Magnoliopsida</taxon>
        <taxon>eudicotyledons</taxon>
        <taxon>Gunneridae</taxon>
        <taxon>Pentapetalae</taxon>
        <taxon>asterids</taxon>
        <taxon>lamiids</taxon>
        <taxon>Solanales</taxon>
        <taxon>Convolvulaceae</taxon>
        <taxon>Cuscuteae</taxon>
        <taxon>Cuscuta</taxon>
        <taxon>Cuscuta subgen. Cuscuta</taxon>
    </lineage>
</organism>
<dbReference type="Proteomes" id="UP001152484">
    <property type="component" value="Unassembled WGS sequence"/>
</dbReference>
<sequence>MGALVKLTDLILFIFFLLIAIVAPLFDAQCILPQDIFPTFVVDLKAWYTQEYGDYLVSEKPHFFVGLIWLELLFAWPLSVISLYGIAAGKSWVSTTCLLYGASTLTSMAAILAEQTQSKRASEKLLMMYYPFLGFSFLAIFRGLMPISKRPVVALSRKKMA</sequence>
<evidence type="ECO:0000256" key="1">
    <source>
        <dbReference type="ARBA" id="ARBA00004477"/>
    </source>
</evidence>
<dbReference type="AlphaFoldDB" id="A0A9P0Z4U3"/>
<keyword evidence="10" id="KW-1185">Reference proteome</keyword>